<evidence type="ECO:0000313" key="1">
    <source>
        <dbReference type="EMBL" id="RYR42307.1"/>
    </source>
</evidence>
<comment type="caution">
    <text evidence="1">The sequence shown here is derived from an EMBL/GenBank/DDBJ whole genome shotgun (WGS) entry which is preliminary data.</text>
</comment>
<organism evidence="1 2">
    <name type="scientific">Arachis hypogaea</name>
    <name type="common">Peanut</name>
    <dbReference type="NCBI Taxonomy" id="3818"/>
    <lineage>
        <taxon>Eukaryota</taxon>
        <taxon>Viridiplantae</taxon>
        <taxon>Streptophyta</taxon>
        <taxon>Embryophyta</taxon>
        <taxon>Tracheophyta</taxon>
        <taxon>Spermatophyta</taxon>
        <taxon>Magnoliopsida</taxon>
        <taxon>eudicotyledons</taxon>
        <taxon>Gunneridae</taxon>
        <taxon>Pentapetalae</taxon>
        <taxon>rosids</taxon>
        <taxon>fabids</taxon>
        <taxon>Fabales</taxon>
        <taxon>Fabaceae</taxon>
        <taxon>Papilionoideae</taxon>
        <taxon>50 kb inversion clade</taxon>
        <taxon>dalbergioids sensu lato</taxon>
        <taxon>Dalbergieae</taxon>
        <taxon>Pterocarpus clade</taxon>
        <taxon>Arachis</taxon>
    </lineage>
</organism>
<reference evidence="1 2" key="1">
    <citation type="submission" date="2019-01" db="EMBL/GenBank/DDBJ databases">
        <title>Sequencing of cultivated peanut Arachis hypogaea provides insights into genome evolution and oil improvement.</title>
        <authorList>
            <person name="Chen X."/>
        </authorList>
    </citation>
    <scope>NUCLEOTIDE SEQUENCE [LARGE SCALE GENOMIC DNA]</scope>
    <source>
        <strain evidence="2">cv. Fuhuasheng</strain>
        <tissue evidence="1">Leaves</tissue>
    </source>
</reference>
<sequence length="280" mass="31214">MPPSVALRHYHRRLVVRASSSFKNRSFFFLDLVVSVPGIHLLYRAPAAVRRALSHHRLRLVVADSSNPPPSSELCSSPGLCLRHDSAPLFSDCLEEKPISIPVSFLRKIDEAHDLSDSFISMYDSKITLSQLENVHCHVERPAILRYKDQFKEAIFLAFDSTSWKDLKSFSSFIMAILLSSHHESLKAQKAIKGISDKDNHTCGLGFSDLVSQIGSMSHFLKNLKSQLSQTRILAISALNTLLKKSPYKLSPGEKSAVLEDLQGNTKSSLEEALTHTFNG</sequence>
<dbReference type="Proteomes" id="UP000289738">
    <property type="component" value="Chromosome A08"/>
</dbReference>
<name>A0A445BUD4_ARAHY</name>
<keyword evidence="2" id="KW-1185">Reference proteome</keyword>
<accession>A0A445BUD4</accession>
<evidence type="ECO:0000313" key="2">
    <source>
        <dbReference type="Proteomes" id="UP000289738"/>
    </source>
</evidence>
<gene>
    <name evidence="1" type="ORF">Ahy_A08g038768</name>
</gene>
<protein>
    <submittedName>
        <fullName evidence="1">Uncharacterized protein</fullName>
    </submittedName>
</protein>
<dbReference type="AlphaFoldDB" id="A0A445BUD4"/>
<dbReference type="EMBL" id="SDMP01000008">
    <property type="protein sequence ID" value="RYR42307.1"/>
    <property type="molecule type" value="Genomic_DNA"/>
</dbReference>
<proteinExistence type="predicted"/>